<keyword evidence="5 8" id="KW-1133">Transmembrane helix</keyword>
<dbReference type="PANTHER" id="PTHR31145">
    <property type="entry name" value="INTEGRAL MEMBRANE PROTEIN (AFU_ORTHOLOGUE AFUA_7G01610)"/>
    <property type="match status" value="1"/>
</dbReference>
<dbReference type="PANTHER" id="PTHR31145:SF2">
    <property type="entry name" value="FLAVIN CARRIER PROTEIN 2"/>
    <property type="match status" value="1"/>
</dbReference>
<evidence type="ECO:0000256" key="5">
    <source>
        <dbReference type="ARBA" id="ARBA00022989"/>
    </source>
</evidence>
<keyword evidence="3 8" id="KW-0812">Transmembrane</keyword>
<dbReference type="OrthoDB" id="5212126at2759"/>
<dbReference type="EMBL" id="KZ821302">
    <property type="protein sequence ID" value="PYH40096.1"/>
    <property type="molecule type" value="Genomic_DNA"/>
</dbReference>
<dbReference type="InterPro" id="IPR032800">
    <property type="entry name" value="TRP_N"/>
</dbReference>
<evidence type="ECO:0000256" key="8">
    <source>
        <dbReference type="SAM" id="Phobius"/>
    </source>
</evidence>
<dbReference type="AlphaFoldDB" id="A0A318YZG6"/>
<keyword evidence="4 9" id="KW-0732">Signal</keyword>
<dbReference type="InterPro" id="IPR010308">
    <property type="entry name" value="TRP_C"/>
</dbReference>
<gene>
    <name evidence="11" type="ORF">BP01DRAFT_419669</name>
</gene>
<dbReference type="Pfam" id="PF14558">
    <property type="entry name" value="TRP_N"/>
    <property type="match status" value="1"/>
</dbReference>
<feature type="transmembrane region" description="Helical" evidence="8">
    <location>
        <begin position="309"/>
        <end position="327"/>
    </location>
</feature>
<dbReference type="RefSeq" id="XP_025426078.1">
    <property type="nucleotide sequence ID" value="XM_025579416.1"/>
</dbReference>
<keyword evidence="6 8" id="KW-0472">Membrane</keyword>
<dbReference type="STRING" id="1450539.A0A318YZG6"/>
<dbReference type="InterPro" id="IPR040241">
    <property type="entry name" value="TRP_Flc/Pkd2-like"/>
</dbReference>
<feature type="transmembrane region" description="Helical" evidence="8">
    <location>
        <begin position="348"/>
        <end position="368"/>
    </location>
</feature>
<evidence type="ECO:0000256" key="1">
    <source>
        <dbReference type="ARBA" id="ARBA00004141"/>
    </source>
</evidence>
<evidence type="ECO:0000256" key="7">
    <source>
        <dbReference type="SAM" id="MobiDB-lite"/>
    </source>
</evidence>
<comment type="similarity">
    <text evidence="2">Belongs to the transient receptor potential (TRP) ion channel family.</text>
</comment>
<evidence type="ECO:0000256" key="2">
    <source>
        <dbReference type="ARBA" id="ARBA00010642"/>
    </source>
</evidence>
<dbReference type="GO" id="GO:0055085">
    <property type="term" value="P:transmembrane transport"/>
    <property type="evidence" value="ECO:0007669"/>
    <property type="project" value="TreeGrafter"/>
</dbReference>
<dbReference type="GO" id="GO:0016020">
    <property type="term" value="C:membrane"/>
    <property type="evidence" value="ECO:0007669"/>
    <property type="project" value="UniProtKB-SubCell"/>
</dbReference>
<comment type="subcellular location">
    <subcellularLocation>
        <location evidence="1">Membrane</location>
        <topology evidence="1">Multi-pass membrane protein</topology>
    </subcellularLocation>
</comment>
<feature type="transmembrane region" description="Helical" evidence="8">
    <location>
        <begin position="231"/>
        <end position="251"/>
    </location>
</feature>
<evidence type="ECO:0000256" key="3">
    <source>
        <dbReference type="ARBA" id="ARBA00022692"/>
    </source>
</evidence>
<proteinExistence type="inferred from homology"/>
<feature type="region of interest" description="Disordered" evidence="7">
    <location>
        <begin position="262"/>
        <end position="287"/>
    </location>
</feature>
<evidence type="ECO:0000313" key="11">
    <source>
        <dbReference type="EMBL" id="PYH40096.1"/>
    </source>
</evidence>
<dbReference type="GeneID" id="37080645"/>
<accession>A0A318YZG6</accession>
<feature type="chain" id="PRO_5016371701" evidence="9">
    <location>
        <begin position="23"/>
        <end position="581"/>
    </location>
</feature>
<feature type="signal peptide" evidence="9">
    <location>
        <begin position="1"/>
        <end position="22"/>
    </location>
</feature>
<evidence type="ECO:0000313" key="12">
    <source>
        <dbReference type="Proteomes" id="UP000248349"/>
    </source>
</evidence>
<dbReference type="Proteomes" id="UP000248349">
    <property type="component" value="Unassembled WGS sequence"/>
</dbReference>
<feature type="transmembrane region" description="Helical" evidence="8">
    <location>
        <begin position="483"/>
        <end position="503"/>
    </location>
</feature>
<organism evidence="11 12">
    <name type="scientific">Aspergillus saccharolyticus JOP 1030-1</name>
    <dbReference type="NCBI Taxonomy" id="1450539"/>
    <lineage>
        <taxon>Eukaryota</taxon>
        <taxon>Fungi</taxon>
        <taxon>Dikarya</taxon>
        <taxon>Ascomycota</taxon>
        <taxon>Pezizomycotina</taxon>
        <taxon>Eurotiomycetes</taxon>
        <taxon>Eurotiomycetidae</taxon>
        <taxon>Eurotiales</taxon>
        <taxon>Aspergillaceae</taxon>
        <taxon>Aspergillus</taxon>
        <taxon>Aspergillus subgen. Circumdati</taxon>
    </lineage>
</organism>
<dbReference type="GO" id="GO:0009272">
    <property type="term" value="P:fungal-type cell wall biogenesis"/>
    <property type="evidence" value="ECO:0007669"/>
    <property type="project" value="TreeGrafter"/>
</dbReference>
<dbReference type="Pfam" id="PF06011">
    <property type="entry name" value="TRP"/>
    <property type="match status" value="1"/>
</dbReference>
<feature type="transmembrane region" description="Helical" evidence="8">
    <location>
        <begin position="374"/>
        <end position="393"/>
    </location>
</feature>
<evidence type="ECO:0000256" key="6">
    <source>
        <dbReference type="ARBA" id="ARBA00023136"/>
    </source>
</evidence>
<evidence type="ECO:0000259" key="10">
    <source>
        <dbReference type="SMART" id="SM01320"/>
    </source>
</evidence>
<feature type="transmembrane region" description="Helical" evidence="8">
    <location>
        <begin position="509"/>
        <end position="535"/>
    </location>
</feature>
<name>A0A318YZG6_9EURO</name>
<evidence type="ECO:0000256" key="9">
    <source>
        <dbReference type="SAM" id="SignalP"/>
    </source>
</evidence>
<protein>
    <submittedName>
        <fullName evidence="11">TRP-domain-containing protein</fullName>
    </submittedName>
</protein>
<feature type="transmembrane region" description="Helical" evidence="8">
    <location>
        <begin position="414"/>
        <end position="434"/>
    </location>
</feature>
<feature type="transmembrane region" description="Helical" evidence="8">
    <location>
        <begin position="454"/>
        <end position="471"/>
    </location>
</feature>
<evidence type="ECO:0000256" key="4">
    <source>
        <dbReference type="ARBA" id="ARBA00022729"/>
    </source>
</evidence>
<feature type="domain" description="ML-like" evidence="10">
    <location>
        <begin position="24"/>
        <end position="162"/>
    </location>
</feature>
<feature type="transmembrane region" description="Helical" evidence="8">
    <location>
        <begin position="165"/>
        <end position="190"/>
    </location>
</feature>
<reference evidence="11 12" key="1">
    <citation type="submission" date="2016-12" db="EMBL/GenBank/DDBJ databases">
        <title>The genomes of Aspergillus section Nigri reveals drivers in fungal speciation.</title>
        <authorList>
            <consortium name="DOE Joint Genome Institute"/>
            <person name="Vesth T.C."/>
            <person name="Nybo J."/>
            <person name="Theobald S."/>
            <person name="Brandl J."/>
            <person name="Frisvad J.C."/>
            <person name="Nielsen K.F."/>
            <person name="Lyhne E.K."/>
            <person name="Kogle M.E."/>
            <person name="Kuo A."/>
            <person name="Riley R."/>
            <person name="Clum A."/>
            <person name="Nolan M."/>
            <person name="Lipzen A."/>
            <person name="Salamov A."/>
            <person name="Henrissat B."/>
            <person name="Wiebenga A."/>
            <person name="De Vries R.P."/>
            <person name="Grigoriev I.V."/>
            <person name="Mortensen U.H."/>
            <person name="Andersen M.R."/>
            <person name="Baker S.E."/>
        </authorList>
    </citation>
    <scope>NUCLEOTIDE SEQUENCE [LARGE SCALE GENOMIC DNA]</scope>
    <source>
        <strain evidence="11 12">JOP 1030-1</strain>
    </source>
</reference>
<dbReference type="SMART" id="SM01320">
    <property type="entry name" value="TRP_N"/>
    <property type="match status" value="1"/>
</dbReference>
<sequence>MLSIWMPCFLIHLAFISQVALAEDYISSTALAECSSSTAISVNYFDAKMSRSGMLDLAFTGYLDISGNVAADIVILVYGYEILNETISLCDLGLDSLCPMASGAIDLPQASLNVSSIAAAIPGIGYTVPDLDATVLVYVNNQSTGKSLSCLSADLSNGHTVYQAAVSWVFAVVIGVGLIGSIVASIRGLVNTATHLSFSSLSLLDFMQSQGMVGLCSVNLPPIAQSWTQTFLWTLGIVYLGFQQTFSTWYLRATGGTPSTIKRDFSANDRTPSRSLLRRASSDGSDRSEITVKGFSRMAYRAGIEPSNIFMTSYSSFIFVGLTLFVFNKLPQCLEDASMCLQRADRALVLRFLAINLPPITSFGFWELSQIDSSGIVVLTVTWWIGLILSLAWTTGNTIFRVQRARKLDITPAYVLYSGMIGSKSILLHIHYRANAYYFSVIQQLYISVPKKQAIILVLINAIMMGITIWIRPCIDGSTDRRAITTAVLHFLNSICVLIFSDIFGGPTIVVSVVGVIYCMYNAVYMLVLVMYIIIPLVRAVSMKNPEARYKILHTPIPLELHDMSITACGKAEPSVRLLHS</sequence>
<keyword evidence="12" id="KW-1185">Reference proteome</keyword>